<dbReference type="Pfam" id="PF03483">
    <property type="entry name" value="B3_4"/>
    <property type="match status" value="1"/>
</dbReference>
<dbReference type="PANTHER" id="PTHR39209:SF2">
    <property type="entry name" value="CYTOPLASMIC PROTEIN"/>
    <property type="match status" value="1"/>
</dbReference>
<dbReference type="EC" id="2.7.9.2" evidence="2"/>
<feature type="domain" description="B3/B4 tRNA-binding" evidence="1">
    <location>
        <begin position="62"/>
        <end position="209"/>
    </location>
</feature>
<accession>A0A653A672</accession>
<reference evidence="2" key="1">
    <citation type="submission" date="2018-07" db="EMBL/GenBank/DDBJ databases">
        <authorList>
            <consortium name="Genoscope - CEA"/>
            <person name="William W."/>
        </authorList>
    </citation>
    <scope>NUCLEOTIDE SEQUENCE</scope>
    <source>
        <strain evidence="2">IK1</strain>
    </source>
</reference>
<dbReference type="SUPFAM" id="SSF56037">
    <property type="entry name" value="PheT/TilS domain"/>
    <property type="match status" value="1"/>
</dbReference>
<dbReference type="PANTHER" id="PTHR39209">
    <property type="match status" value="1"/>
</dbReference>
<dbReference type="AlphaFoldDB" id="A0A653A672"/>
<dbReference type="InterPro" id="IPR005146">
    <property type="entry name" value="B3/B4_tRNA-bd"/>
</dbReference>
<sequence>MDIKISQNIYSACPEFVISAIECNVLNSLVNSELWTEIESFCSEFKEVTKMEEINKRSTIFATREAYKKLGKDPNRYRPSAEALCRRILKDMPLYKINTLVDVINLVSLKTGYSIGGFDVDKIQGNVQLGVGAANDVFEGIGRGLLNIEGLPVYRDEKGGIGTPTSDEERTKISLETTRLLMIINGYSGEKGVKEAAEYSIELLKKYAQATNISVQEIKK</sequence>
<dbReference type="GO" id="GO:0003723">
    <property type="term" value="F:RNA binding"/>
    <property type="evidence" value="ECO:0007669"/>
    <property type="project" value="InterPro"/>
</dbReference>
<dbReference type="GO" id="GO:0008986">
    <property type="term" value="F:pyruvate, water dikinase activity"/>
    <property type="evidence" value="ECO:0007669"/>
    <property type="project" value="UniProtKB-EC"/>
</dbReference>
<evidence type="ECO:0000259" key="1">
    <source>
        <dbReference type="SMART" id="SM00873"/>
    </source>
</evidence>
<dbReference type="SMART" id="SM00873">
    <property type="entry name" value="B3_4"/>
    <property type="match status" value="1"/>
</dbReference>
<name>A0A653A672_9BACT</name>
<gene>
    <name evidence="2" type="ORF">TRIP_D170028</name>
</gene>
<dbReference type="EMBL" id="UPXZ01000009">
    <property type="protein sequence ID" value="VBB43513.1"/>
    <property type="molecule type" value="Genomic_DNA"/>
</dbReference>
<dbReference type="InterPro" id="IPR020825">
    <property type="entry name" value="Phe-tRNA_synthase-like_B3/B4"/>
</dbReference>
<dbReference type="Gene3D" id="3.50.40.10">
    <property type="entry name" value="Phenylalanyl-trna Synthetase, Chain B, domain 3"/>
    <property type="match status" value="1"/>
</dbReference>
<keyword evidence="2" id="KW-0670">Pyruvate</keyword>
<keyword evidence="2" id="KW-0808">Transferase</keyword>
<protein>
    <submittedName>
        <fullName evidence="2">Phosphoenolpyruvate synthase</fullName>
        <ecNumber evidence="2">2.7.9.2</ecNumber>
    </submittedName>
</protein>
<organism evidence="2">
    <name type="scientific">uncultured Paludibacter sp</name>
    <dbReference type="NCBI Taxonomy" id="497635"/>
    <lineage>
        <taxon>Bacteria</taxon>
        <taxon>Pseudomonadati</taxon>
        <taxon>Bacteroidota</taxon>
        <taxon>Bacteroidia</taxon>
        <taxon>Bacteroidales</taxon>
        <taxon>Paludibacteraceae</taxon>
        <taxon>Paludibacter</taxon>
        <taxon>environmental samples</taxon>
    </lineage>
</organism>
<evidence type="ECO:0000313" key="2">
    <source>
        <dbReference type="EMBL" id="VBB43513.1"/>
    </source>
</evidence>
<dbReference type="GO" id="GO:0004826">
    <property type="term" value="F:phenylalanine-tRNA ligase activity"/>
    <property type="evidence" value="ECO:0007669"/>
    <property type="project" value="InterPro"/>
</dbReference>
<proteinExistence type="predicted"/>